<sequence>MWLKPRSYGVTTLAWSQHAACCDTADSSSQVASGSELELRICSLMKLKLMLGEKLKGPTLNPDATPSVRKNHLPNSGTVDAKSTDTVTSNLHAVWYEAQPRKALVEEIPSRDTQQTIRETATTSRTDLLNDSHVNTNIAMFSRMTYDKIINSIISPVINSVCKNERENNLKELQKSSNVWLAGDGQYDSPEFCAKYVIYSLMVLHRGIIVECIEEEKSKKLWLNSCSEAYYALKKIVLDKSFLKDLKHVKHYVHTSNLESYPNVRLKYAPKRVHFSFSSLHQRSILAVLDFGMSQYSKSSGDWVLKNKYALSSDGWKEAIMKLILAYLRDQDLPEEEPGKAIDLLLPKNIAPVPRPSIDALKKKHFSRF</sequence>
<evidence type="ECO:0000313" key="3">
    <source>
        <dbReference type="Proteomes" id="UP001159363"/>
    </source>
</evidence>
<name>A0ABQ9HIE7_9NEOP</name>
<evidence type="ECO:0000256" key="1">
    <source>
        <dbReference type="SAM" id="MobiDB-lite"/>
    </source>
</evidence>
<dbReference type="Proteomes" id="UP001159363">
    <property type="component" value="Chromosome 4"/>
</dbReference>
<keyword evidence="3" id="KW-1185">Reference proteome</keyword>
<dbReference type="PANTHER" id="PTHR31751">
    <property type="entry name" value="SI:CH211-108C17.2-RELATED-RELATED"/>
    <property type="match status" value="1"/>
</dbReference>
<reference evidence="2 3" key="1">
    <citation type="submission" date="2023-02" db="EMBL/GenBank/DDBJ databases">
        <title>LHISI_Scaffold_Assembly.</title>
        <authorList>
            <person name="Stuart O.P."/>
            <person name="Cleave R."/>
            <person name="Magrath M.J.L."/>
            <person name="Mikheyev A.S."/>
        </authorList>
    </citation>
    <scope>NUCLEOTIDE SEQUENCE [LARGE SCALE GENOMIC DNA]</scope>
    <source>
        <strain evidence="2">Daus_M_001</strain>
        <tissue evidence="2">Leg muscle</tissue>
    </source>
</reference>
<proteinExistence type="predicted"/>
<protein>
    <submittedName>
        <fullName evidence="2">Uncharacterized protein</fullName>
    </submittedName>
</protein>
<gene>
    <name evidence="2" type="ORF">PR048_015946</name>
</gene>
<accession>A0ABQ9HIE7</accession>
<dbReference type="EMBL" id="JARBHB010000005">
    <property type="protein sequence ID" value="KAJ8884089.1"/>
    <property type="molecule type" value="Genomic_DNA"/>
</dbReference>
<comment type="caution">
    <text evidence="2">The sequence shown here is derived from an EMBL/GenBank/DDBJ whole genome shotgun (WGS) entry which is preliminary data.</text>
</comment>
<feature type="region of interest" description="Disordered" evidence="1">
    <location>
        <begin position="60"/>
        <end position="81"/>
    </location>
</feature>
<organism evidence="2 3">
    <name type="scientific">Dryococelus australis</name>
    <dbReference type="NCBI Taxonomy" id="614101"/>
    <lineage>
        <taxon>Eukaryota</taxon>
        <taxon>Metazoa</taxon>
        <taxon>Ecdysozoa</taxon>
        <taxon>Arthropoda</taxon>
        <taxon>Hexapoda</taxon>
        <taxon>Insecta</taxon>
        <taxon>Pterygota</taxon>
        <taxon>Neoptera</taxon>
        <taxon>Polyneoptera</taxon>
        <taxon>Phasmatodea</taxon>
        <taxon>Verophasmatodea</taxon>
        <taxon>Anareolatae</taxon>
        <taxon>Phasmatidae</taxon>
        <taxon>Eurycanthinae</taxon>
        <taxon>Dryococelus</taxon>
    </lineage>
</organism>
<dbReference type="PANTHER" id="PTHR31751:SF42">
    <property type="entry name" value="PROTEIN CBG10204"/>
    <property type="match status" value="1"/>
</dbReference>
<evidence type="ECO:0000313" key="2">
    <source>
        <dbReference type="EMBL" id="KAJ8884089.1"/>
    </source>
</evidence>